<accession>A0AA42CL94</accession>
<keyword evidence="2" id="KW-1185">Reference proteome</keyword>
<reference evidence="1" key="1">
    <citation type="submission" date="2022-05" db="EMBL/GenBank/DDBJ databases">
        <authorList>
            <person name="Pankratov T."/>
        </authorList>
    </citation>
    <scope>NUCLEOTIDE SEQUENCE</scope>
    <source>
        <strain evidence="1">BP6-180914</strain>
    </source>
</reference>
<name>A0AA42CL94_9HYPH</name>
<comment type="caution">
    <text evidence="1">The sequence shown here is derived from an EMBL/GenBank/DDBJ whole genome shotgun (WGS) entry which is preliminary data.</text>
</comment>
<protein>
    <submittedName>
        <fullName evidence="1">Uncharacterized protein</fullName>
    </submittedName>
</protein>
<proteinExistence type="predicted"/>
<evidence type="ECO:0000313" key="2">
    <source>
        <dbReference type="Proteomes" id="UP001165667"/>
    </source>
</evidence>
<organism evidence="1 2">
    <name type="scientific">Lichenifustis flavocetrariae</name>
    <dbReference type="NCBI Taxonomy" id="2949735"/>
    <lineage>
        <taxon>Bacteria</taxon>
        <taxon>Pseudomonadati</taxon>
        <taxon>Pseudomonadota</taxon>
        <taxon>Alphaproteobacteria</taxon>
        <taxon>Hyphomicrobiales</taxon>
        <taxon>Lichenihabitantaceae</taxon>
        <taxon>Lichenifustis</taxon>
    </lineage>
</organism>
<gene>
    <name evidence="1" type="ORF">M8523_03440</name>
</gene>
<sequence length="89" mass="10040">MKPKHIEDRFPGISLTMLPKETGRDQSWIVRVASERQIYQCGIDVIRGRAKVYEYYGRMVPEEAQRAVLDAAGVEAISEIVLNGEDAFA</sequence>
<dbReference type="RefSeq" id="WP_282583442.1">
    <property type="nucleotide sequence ID" value="NZ_JAMOIM010000002.1"/>
</dbReference>
<dbReference type="EMBL" id="JAMOIM010000002">
    <property type="protein sequence ID" value="MCW6507070.1"/>
    <property type="molecule type" value="Genomic_DNA"/>
</dbReference>
<evidence type="ECO:0000313" key="1">
    <source>
        <dbReference type="EMBL" id="MCW6507070.1"/>
    </source>
</evidence>
<dbReference type="Proteomes" id="UP001165667">
    <property type="component" value="Unassembled WGS sequence"/>
</dbReference>
<dbReference type="AlphaFoldDB" id="A0AA42CL94"/>